<dbReference type="Pfam" id="PF08240">
    <property type="entry name" value="ADH_N"/>
    <property type="match status" value="1"/>
</dbReference>
<dbReference type="Pfam" id="PF08659">
    <property type="entry name" value="KR"/>
    <property type="match status" value="1"/>
</dbReference>
<dbReference type="OrthoDB" id="329835at2759"/>
<proteinExistence type="predicted"/>
<feature type="domain" description="PKS/mFAS DH" evidence="9">
    <location>
        <begin position="957"/>
        <end position="1264"/>
    </location>
</feature>
<dbReference type="Gene3D" id="3.40.50.150">
    <property type="entry name" value="Vaccinia Virus protein VP39"/>
    <property type="match status" value="1"/>
</dbReference>
<dbReference type="GO" id="GO:0004312">
    <property type="term" value="F:fatty acid synthase activity"/>
    <property type="evidence" value="ECO:0007669"/>
    <property type="project" value="TreeGrafter"/>
</dbReference>
<evidence type="ECO:0000313" key="11">
    <source>
        <dbReference type="Proteomes" id="UP000711996"/>
    </source>
</evidence>
<dbReference type="PANTHER" id="PTHR43775">
    <property type="entry name" value="FATTY ACID SYNTHASE"/>
    <property type="match status" value="1"/>
</dbReference>
<dbReference type="SMART" id="SM00827">
    <property type="entry name" value="PKS_AT"/>
    <property type="match status" value="1"/>
</dbReference>
<dbReference type="SUPFAM" id="SSF55048">
    <property type="entry name" value="Probable ACP-binding domain of malonyl-CoA ACP transacylase"/>
    <property type="match status" value="1"/>
</dbReference>
<dbReference type="InterPro" id="IPR013968">
    <property type="entry name" value="PKS_KR"/>
</dbReference>
<dbReference type="GO" id="GO:0044550">
    <property type="term" value="P:secondary metabolite biosynthetic process"/>
    <property type="evidence" value="ECO:0007669"/>
    <property type="project" value="TreeGrafter"/>
</dbReference>
<reference evidence="10" key="1">
    <citation type="submission" date="2019-06" db="EMBL/GenBank/DDBJ databases">
        <authorList>
            <person name="Gan P."/>
            <person name="Shirasu K."/>
        </authorList>
    </citation>
    <scope>NUCLEOTIDE SEQUENCE [LARGE SCALE GENOMIC DNA]</scope>
    <source>
        <strain evidence="10">CAD2</strain>
    </source>
</reference>
<feature type="region of interest" description="Disordered" evidence="7">
    <location>
        <begin position="1"/>
        <end position="24"/>
    </location>
</feature>
<dbReference type="InterPro" id="IPR018201">
    <property type="entry name" value="Ketoacyl_synth_AS"/>
</dbReference>
<dbReference type="SMART" id="SM00825">
    <property type="entry name" value="PKS_KS"/>
    <property type="match status" value="1"/>
</dbReference>
<dbReference type="Pfam" id="PF13602">
    <property type="entry name" value="ADH_zinc_N_2"/>
    <property type="match status" value="1"/>
</dbReference>
<dbReference type="InterPro" id="IPR042104">
    <property type="entry name" value="PKS_dehydratase_sf"/>
</dbReference>
<dbReference type="Gene3D" id="3.30.70.3290">
    <property type="match status" value="1"/>
</dbReference>
<dbReference type="InterPro" id="IPR014031">
    <property type="entry name" value="Ketoacyl_synth_C"/>
</dbReference>
<dbReference type="CDD" id="cd00833">
    <property type="entry name" value="PKS"/>
    <property type="match status" value="1"/>
</dbReference>
<dbReference type="Gene3D" id="3.40.366.10">
    <property type="entry name" value="Malonyl-Coenzyme A Acyl Carrier Protein, domain 2"/>
    <property type="match status" value="1"/>
</dbReference>
<dbReference type="InterPro" id="IPR032821">
    <property type="entry name" value="PKS_assoc"/>
</dbReference>
<feature type="region of interest" description="N-terminal hotdog fold" evidence="6">
    <location>
        <begin position="957"/>
        <end position="1093"/>
    </location>
</feature>
<dbReference type="PROSITE" id="PS52019">
    <property type="entry name" value="PKS_MFAS_DH"/>
    <property type="match status" value="1"/>
</dbReference>
<dbReference type="InterPro" id="IPR020841">
    <property type="entry name" value="PKS_Beta-ketoAc_synthase_dom"/>
</dbReference>
<evidence type="ECO:0000256" key="5">
    <source>
        <dbReference type="ARBA" id="ARBA00023268"/>
    </source>
</evidence>
<dbReference type="SUPFAM" id="SSF53901">
    <property type="entry name" value="Thiolase-like"/>
    <property type="match status" value="1"/>
</dbReference>
<dbReference type="Proteomes" id="UP000711996">
    <property type="component" value="Unassembled WGS sequence"/>
</dbReference>
<keyword evidence="11" id="KW-1185">Reference proteome</keyword>
<sequence>MSISSDTKQTPAWSSDSGNSYAMVNDGAQRNHTQTPVAVVGMACRLPGHSNSPTLLWDFLQRGGIAKNEPPATRFSLSGHHDEHRRPRTMKSPGGMFMEDVDPEVFDGQFFNISRVDCIAMDPQQRILLEVAYECLENAGIPLEAISGKRVGCLVGTNIVDYASMQSRDPENRPESATIGVAWSILSNRISHFLNIHGPSMTVDSACSASLVGVEVACRYLDTLQADGMLVSGASLWLTPEHNEEIGMMRMTQSATGRCHSFDAKADGYAKAEGMNVVYLKRLDDALRDGDPIRAVIRGTATNSDGRTPGIASPSAEAQSAAIRAAYANAGIKNFNDTQYLECHGTGTPAGDPIEVRGAASVFAGTREVGQDLVIGSIKSNIGHSEAAAGLSGLMKVVLALEHGIIPGNPTFVTPNPNIDFAGSRVRPTRMSIKWPETSLDVRRASVNSFGFGGSNAHAILENAPFATHVSSYKEITSDFFGDDDDDEDVIVAEDAPSKVLVLSANDQSSLKSYISALSGHLINPGVSVDIDDLAYTLSERRSHHYYRAFLTTNSSSSIDQGKIQFGQKAASKPRVGFVFTGQGAQWPQMGSSLVKAFPQARQVIEELDQVLQKLPDAPSWSLLAELTEERSSAALRQPEYSQPLVTALQLAILEVVKEWGISPEAVVGHSSGEIAAAAAAGLITPDDAIKIAYYRGQATKRFPPKEPLGMLAVGVDVETVEKYIEPESKVQIACYNSPSSLTLSGAAAALKSIEERMKQDGHFARLLLVDAAYHSDYMAPIGEVYEKMLNDSINTSQSKPTARMFSSVTGQVLTEAPDAAYWKSNMVSPVRFTTAAKELLRDTQTGVDFLIEIGPSNALSGPIAQIKKTLSGAAADALYTSALKRGPDSIQSLYNVAGQLFLLGGTVDLRKVNRTHESRTPSVIVDLPNYSWNHSQRYWHETQASRDWRFKKFINHDLLGSKMNGTAWQSPIFQKTLRLSDMPWLRDHMMGNQIIFPGAGYCAMAVEAMYQVSMVTKWDGKEPSRYQFRFRDIRFLRALVLEEDEPATYTLTLTPARGGSIRDWFEFRVCSTKDTVYTEHCAGLISVETDYKETPAPSGSLKPLELATPASMIYKAVRESGYNYGPCFQKHLLFEATMGVTESRSTVAMDPPPSTYGQSFYPIHPASIDACFYIGILAISKGDIPLVGAVHVPQILSSLVIPMRREQPAEAIALASARFLGIGREDLHRNYGSDLSLYDPKDGSLIFEMKGLTTRDIETSEEEGAKHLFTHLAWEADLPLLLSAPEPKLRQFLRDNDKTTQDLIDLVAHKKPTLKVLEVNLSSTDASSLWVQEESNPIRAAASQYNFAVSDPATLISAQGQLSTHAPSAQFGLLDVNSSAAIVPDVKFDLVIVKASDRIDATTRDRALASISQSVQAGSIVISVGQVFSLSSLGSAQALDDDTSIVHVQSAEKAQEVALPTVSFISLTGSVHEASSKILGHIIQSGWIVQKLAGSSAVTADQIVLVLDELVSPIMINPDAKQWDTLKSLVQKQCRILWVTSGAHLDVTNPNSAAVNGFFRTVRAEEGARLVNLDVESPAGDATGAAIVSCLDVLSQPDPKDQLESEFVERGGVVRVSRLLPDWEITRLQGHHPSDRKTEVLDIHASETIINMGAERLGDMDSIHYHEVTAEPQPLEDGYVEVEVYAAGLNYKDVVVTMGIVPGDERELGGEAAGIVTKVSPSVTSLTVGQRVVVFTPATISNRVRTRPGRVHALPDWMSFEEAATLCGVYLTSIYSLFDMADVKAGKTVLIHSAAGGVGISSMQLAQYAGAEVFATVGSPDKREFIKSTFGLEDDHIFNSRDTTFGDQILAATGGRGVDIILNSLTGDMLDESFRVLADGGIMVEIGKKDILDRNSLAMEPFDRNISLRAVDMSHQRAPDHLIARLMTKLFELLEGRHVKPINPIHIFSFTDVANAVRYLRAGKHIGKVVISDGPEPKISVPVRRAPKTLHFRDDATYLIVGGLRGLCGALAIYLAKSGAKHLAVISRSGHTDEKSRSIVKQVKALGSSIDLLTADVTSKGDVQRAFNQTSFPVGGIIQGAMVLRDRPFDSMTLEEYHQAVGCKIQGTWNLHDAAEKLSLQLDFFTMLSSISGVIGQRGQANYAAANVFLDSFAAYRRQRGQAACSIDLGVIEDDGFIANNDGFQEKHFDSRTFKGINNGLLRQILYFSILQQAGRFPGSPSATQMVTGIVAPQPADSALLQDARFAALRTGSAGGRAAGEGGNSANADVQALLLLLKSKSAETSAQITATVDVVNKCFVRMLRLSEPMDPARPLSVYGIDSLAAVEVRNWYPAVKHAALPADGAGRDTFSIKHLVLLLAFVPAFATWKLCGGYNTLAVALFTLLVPVVAAFWYVASCISPPINEKVQNPGRPVEEYITFKNEHDRDRYWGRHKIPMGTFTKMYFDGEVDFNGDALEVLEWRYDWASWRFTREMTRFVVLTWLPEVISSYLFTRERQLVEDQRGSDFYSWFLGPRLAYTSGIISDMNIEETLEELQDNKLATVCEKINLQPGDRLLDIGCGWGSLVTFASVNYGALATGLTIDPYQADLGNWRLQSAEIPETQSRICNRVYEGPDEKYDKIVCLQSSGQEDLKVAGFFERCYEMLADDGMFHVEITASRRAWQYEDLVWVLFLKRHVIPWMTMGWDLGKYVTSLEEAGFEIQSLDNIGQHYSATLWRWYKNWTGNRDKITAKYGEKSYRIWEYFLAMATILFRQGTMGRYQITMVKNLNGVHRAGFQQTRFSVAEALATSRAQGKNRFPI</sequence>
<evidence type="ECO:0000256" key="3">
    <source>
        <dbReference type="ARBA" id="ARBA00022679"/>
    </source>
</evidence>
<dbReference type="GO" id="GO:0004315">
    <property type="term" value="F:3-oxoacyl-[acyl-carrier-protein] synthase activity"/>
    <property type="evidence" value="ECO:0007669"/>
    <property type="project" value="InterPro"/>
</dbReference>
<dbReference type="PROSITE" id="PS00606">
    <property type="entry name" value="KS3_1"/>
    <property type="match status" value="1"/>
</dbReference>
<feature type="region of interest" description="C-terminal hotdog fold" evidence="6">
    <location>
        <begin position="1106"/>
        <end position="1264"/>
    </location>
</feature>
<dbReference type="InterPro" id="IPR020807">
    <property type="entry name" value="PKS_DH"/>
</dbReference>
<gene>
    <name evidence="10" type="primary">Bref-PKS</name>
    <name evidence="10" type="ORF">CGCSCA2_v009590</name>
</gene>
<protein>
    <submittedName>
        <fullName evidence="10">Highly reducing polyketide synthase</fullName>
    </submittedName>
</protein>
<dbReference type="InterPro" id="IPR029063">
    <property type="entry name" value="SAM-dependent_MTases_sf"/>
</dbReference>
<evidence type="ECO:0000256" key="6">
    <source>
        <dbReference type="PROSITE-ProRule" id="PRU01363"/>
    </source>
</evidence>
<evidence type="ECO:0000256" key="7">
    <source>
        <dbReference type="SAM" id="MobiDB-lite"/>
    </source>
</evidence>
<dbReference type="FunFam" id="3.40.50.720:FF:000209">
    <property type="entry name" value="Polyketide synthase Pks12"/>
    <property type="match status" value="1"/>
</dbReference>
<dbReference type="Pfam" id="PF02801">
    <property type="entry name" value="Ketoacyl-synt_C"/>
    <property type="match status" value="1"/>
</dbReference>
<dbReference type="Pfam" id="PF16197">
    <property type="entry name" value="KAsynt_C_assoc"/>
    <property type="match status" value="1"/>
</dbReference>
<evidence type="ECO:0000259" key="8">
    <source>
        <dbReference type="PROSITE" id="PS52004"/>
    </source>
</evidence>
<dbReference type="InterPro" id="IPR016039">
    <property type="entry name" value="Thiolase-like"/>
</dbReference>
<dbReference type="PROSITE" id="PS52004">
    <property type="entry name" value="KS3_2"/>
    <property type="match status" value="1"/>
</dbReference>
<dbReference type="InterPro" id="IPR001227">
    <property type="entry name" value="Ac_transferase_dom_sf"/>
</dbReference>
<dbReference type="InterPro" id="IPR020843">
    <property type="entry name" value="ER"/>
</dbReference>
<keyword evidence="4" id="KW-0560">Oxidoreductase</keyword>
<keyword evidence="1" id="KW-0596">Phosphopantetheine</keyword>
<dbReference type="EMBL" id="QPMT01000033">
    <property type="protein sequence ID" value="KAF4854582.1"/>
    <property type="molecule type" value="Genomic_DNA"/>
</dbReference>
<dbReference type="GO" id="GO:1901336">
    <property type="term" value="P:lactone biosynthetic process"/>
    <property type="evidence" value="ECO:0007669"/>
    <property type="project" value="UniProtKB-ARBA"/>
</dbReference>
<keyword evidence="5" id="KW-0511">Multifunctional enzyme</keyword>
<dbReference type="InterPro" id="IPR014030">
    <property type="entry name" value="Ketoacyl_synth_N"/>
</dbReference>
<dbReference type="SUPFAM" id="SSF51735">
    <property type="entry name" value="NAD(P)-binding Rossmann-fold domains"/>
    <property type="match status" value="2"/>
</dbReference>
<dbReference type="Pfam" id="PF00698">
    <property type="entry name" value="Acyl_transf_1"/>
    <property type="match status" value="1"/>
</dbReference>
<evidence type="ECO:0000256" key="2">
    <source>
        <dbReference type="ARBA" id="ARBA00022553"/>
    </source>
</evidence>
<dbReference type="Gene3D" id="3.40.50.720">
    <property type="entry name" value="NAD(P)-binding Rossmann-like Domain"/>
    <property type="match status" value="2"/>
</dbReference>
<dbReference type="Pfam" id="PF00109">
    <property type="entry name" value="ketoacyl-synt"/>
    <property type="match status" value="1"/>
</dbReference>
<accession>A0A9P5EMS8</accession>
<dbReference type="Gene3D" id="3.40.47.10">
    <property type="match status" value="1"/>
</dbReference>
<dbReference type="GO" id="GO:0006633">
    <property type="term" value="P:fatty acid biosynthetic process"/>
    <property type="evidence" value="ECO:0007669"/>
    <property type="project" value="InterPro"/>
</dbReference>
<dbReference type="InterPro" id="IPR049900">
    <property type="entry name" value="PKS_mFAS_DH"/>
</dbReference>
<dbReference type="SMART" id="SM00826">
    <property type="entry name" value="PKS_DH"/>
    <property type="match status" value="1"/>
</dbReference>
<dbReference type="CDD" id="cd02440">
    <property type="entry name" value="AdoMet_MTases"/>
    <property type="match status" value="1"/>
</dbReference>
<dbReference type="InterPro" id="IPR049551">
    <property type="entry name" value="PKS_DH_C"/>
</dbReference>
<feature type="active site" description="Proton acceptor; for dehydratase activity" evidence="6">
    <location>
        <position position="989"/>
    </location>
</feature>
<dbReference type="InterPro" id="IPR016036">
    <property type="entry name" value="Malonyl_transacylase_ACP-bd"/>
</dbReference>
<dbReference type="InterPro" id="IPR050091">
    <property type="entry name" value="PKS_NRPS_Biosynth_Enz"/>
</dbReference>
<dbReference type="SUPFAM" id="SSF52151">
    <property type="entry name" value="FabD/lysophospholipase-like"/>
    <property type="match status" value="1"/>
</dbReference>
<dbReference type="SMART" id="SM00822">
    <property type="entry name" value="PKS_KR"/>
    <property type="match status" value="1"/>
</dbReference>
<dbReference type="InterPro" id="IPR014043">
    <property type="entry name" value="Acyl_transferase_dom"/>
</dbReference>
<dbReference type="InterPro" id="IPR016035">
    <property type="entry name" value="Acyl_Trfase/lysoPLipase"/>
</dbReference>
<dbReference type="InterPro" id="IPR013154">
    <property type="entry name" value="ADH-like_N"/>
</dbReference>
<evidence type="ECO:0000256" key="4">
    <source>
        <dbReference type="ARBA" id="ARBA00023002"/>
    </source>
</evidence>
<keyword evidence="2" id="KW-0597">Phosphoprotein</keyword>
<comment type="caution">
    <text evidence="10">The sequence shown here is derived from an EMBL/GenBank/DDBJ whole genome shotgun (WGS) entry which is preliminary data.</text>
</comment>
<dbReference type="InterPro" id="IPR011032">
    <property type="entry name" value="GroES-like_sf"/>
</dbReference>
<dbReference type="PANTHER" id="PTHR43775:SF18">
    <property type="entry name" value="ENZYME, PUTATIVE (JCVI)-RELATED"/>
    <property type="match status" value="1"/>
</dbReference>
<feature type="region of interest" description="Disordered" evidence="7">
    <location>
        <begin position="70"/>
        <end position="95"/>
    </location>
</feature>
<dbReference type="Pfam" id="PF14765">
    <property type="entry name" value="PS-DH"/>
    <property type="match status" value="1"/>
</dbReference>
<evidence type="ECO:0000256" key="1">
    <source>
        <dbReference type="ARBA" id="ARBA00022450"/>
    </source>
</evidence>
<feature type="active site" description="Proton donor; for dehydratase activity" evidence="6">
    <location>
        <position position="1170"/>
    </location>
</feature>
<dbReference type="SUPFAM" id="SSF50129">
    <property type="entry name" value="GroES-like"/>
    <property type="match status" value="1"/>
</dbReference>
<organism evidence="10 11">
    <name type="scientific">Colletotrichum siamense</name>
    <name type="common">Anthracnose fungus</name>
    <dbReference type="NCBI Taxonomy" id="690259"/>
    <lineage>
        <taxon>Eukaryota</taxon>
        <taxon>Fungi</taxon>
        <taxon>Dikarya</taxon>
        <taxon>Ascomycota</taxon>
        <taxon>Pezizomycotina</taxon>
        <taxon>Sordariomycetes</taxon>
        <taxon>Hypocreomycetidae</taxon>
        <taxon>Glomerellales</taxon>
        <taxon>Glomerellaceae</taxon>
        <taxon>Colletotrichum</taxon>
        <taxon>Colletotrichum gloeosporioides species complex</taxon>
    </lineage>
</organism>
<evidence type="ECO:0000313" key="10">
    <source>
        <dbReference type="EMBL" id="KAF4854582.1"/>
    </source>
</evidence>
<dbReference type="InterPro" id="IPR049552">
    <property type="entry name" value="PKS_DH_N"/>
</dbReference>
<dbReference type="Gene3D" id="3.90.180.10">
    <property type="entry name" value="Medium-chain alcohol dehydrogenases, catalytic domain"/>
    <property type="match status" value="1"/>
</dbReference>
<dbReference type="Pfam" id="PF21089">
    <property type="entry name" value="PKS_DH_N"/>
    <property type="match status" value="1"/>
</dbReference>
<keyword evidence="3" id="KW-0808">Transferase</keyword>
<name>A0A9P5EMS8_COLSI</name>
<dbReference type="InterPro" id="IPR057326">
    <property type="entry name" value="KR_dom"/>
</dbReference>
<dbReference type="SUPFAM" id="SSF53335">
    <property type="entry name" value="S-adenosyl-L-methionine-dependent methyltransferases"/>
    <property type="match status" value="1"/>
</dbReference>
<dbReference type="InterPro" id="IPR036291">
    <property type="entry name" value="NAD(P)-bd_dom_sf"/>
</dbReference>
<dbReference type="GO" id="GO:0016491">
    <property type="term" value="F:oxidoreductase activity"/>
    <property type="evidence" value="ECO:0007669"/>
    <property type="project" value="UniProtKB-KW"/>
</dbReference>
<dbReference type="SMART" id="SM00829">
    <property type="entry name" value="PKS_ER"/>
    <property type="match status" value="1"/>
</dbReference>
<dbReference type="Gene3D" id="3.10.129.110">
    <property type="entry name" value="Polyketide synthase dehydratase"/>
    <property type="match status" value="1"/>
</dbReference>
<evidence type="ECO:0000259" key="9">
    <source>
        <dbReference type="PROSITE" id="PS52019"/>
    </source>
</evidence>
<dbReference type="CDD" id="cd05195">
    <property type="entry name" value="enoyl_red"/>
    <property type="match status" value="1"/>
</dbReference>
<feature type="domain" description="Ketosynthase family 3 (KS3)" evidence="8">
    <location>
        <begin position="34"/>
        <end position="463"/>
    </location>
</feature>
<dbReference type="Pfam" id="PF02353">
    <property type="entry name" value="CMAS"/>
    <property type="match status" value="1"/>
</dbReference>